<dbReference type="InterPro" id="IPR036690">
    <property type="entry name" value="Fdx_antiC-bd_sf"/>
</dbReference>
<name>A0A3N1H2Q9_9PSEU</name>
<dbReference type="Proteomes" id="UP000268727">
    <property type="component" value="Unassembled WGS sequence"/>
</dbReference>
<accession>A0A3N1H2Q9</accession>
<sequence length="74" mass="8066">MQDLTPYRPGVQAPGDHPVVVVARLGARPDQENVLLRLVLRHPTRTLTDDEADAARDAAHAAVHGDDQPLISLR</sequence>
<proteinExistence type="predicted"/>
<reference evidence="2 3" key="1">
    <citation type="submission" date="2018-11" db="EMBL/GenBank/DDBJ databases">
        <title>Sequencing the genomes of 1000 actinobacteria strains.</title>
        <authorList>
            <person name="Klenk H.-P."/>
        </authorList>
    </citation>
    <scope>NUCLEOTIDE SEQUENCE [LARGE SCALE GENOMIC DNA]</scope>
    <source>
        <strain evidence="2 3">DSM 44231</strain>
    </source>
</reference>
<feature type="region of interest" description="Disordered" evidence="1">
    <location>
        <begin position="46"/>
        <end position="74"/>
    </location>
</feature>
<gene>
    <name evidence="2" type="ORF">EDD40_2067</name>
</gene>
<evidence type="ECO:0000256" key="1">
    <source>
        <dbReference type="SAM" id="MobiDB-lite"/>
    </source>
</evidence>
<feature type="compositionally biased region" description="Basic and acidic residues" evidence="1">
    <location>
        <begin position="53"/>
        <end position="67"/>
    </location>
</feature>
<protein>
    <submittedName>
        <fullName evidence="2">Uncharacterized protein</fullName>
    </submittedName>
</protein>
<organism evidence="2 3">
    <name type="scientific">Saccharothrix texasensis</name>
    <dbReference type="NCBI Taxonomy" id="103734"/>
    <lineage>
        <taxon>Bacteria</taxon>
        <taxon>Bacillati</taxon>
        <taxon>Actinomycetota</taxon>
        <taxon>Actinomycetes</taxon>
        <taxon>Pseudonocardiales</taxon>
        <taxon>Pseudonocardiaceae</taxon>
        <taxon>Saccharothrix</taxon>
    </lineage>
</organism>
<keyword evidence="3" id="KW-1185">Reference proteome</keyword>
<dbReference type="AlphaFoldDB" id="A0A3N1H2Q9"/>
<evidence type="ECO:0000313" key="3">
    <source>
        <dbReference type="Proteomes" id="UP000268727"/>
    </source>
</evidence>
<dbReference type="EMBL" id="RJKM01000001">
    <property type="protein sequence ID" value="ROP36789.1"/>
    <property type="molecule type" value="Genomic_DNA"/>
</dbReference>
<comment type="caution">
    <text evidence="2">The sequence shown here is derived from an EMBL/GenBank/DDBJ whole genome shotgun (WGS) entry which is preliminary data.</text>
</comment>
<dbReference type="Gene3D" id="3.30.70.380">
    <property type="entry name" value="Ferrodoxin-fold anticodon-binding domain"/>
    <property type="match status" value="1"/>
</dbReference>
<evidence type="ECO:0000313" key="2">
    <source>
        <dbReference type="EMBL" id="ROP36789.1"/>
    </source>
</evidence>